<dbReference type="EMBL" id="JACIJS010000001">
    <property type="protein sequence ID" value="MBB5514069.1"/>
    <property type="molecule type" value="Genomic_DNA"/>
</dbReference>
<dbReference type="InterPro" id="IPR002701">
    <property type="entry name" value="CM_II_prokaryot"/>
</dbReference>
<proteinExistence type="predicted"/>
<gene>
    <name evidence="4" type="ORF">FHS89_000067</name>
</gene>
<name>A0A840WFY7_9RHOB</name>
<keyword evidence="4" id="KW-0670">Pyruvate</keyword>
<dbReference type="Gene3D" id="1.20.59.10">
    <property type="entry name" value="Chorismate mutase"/>
    <property type="match status" value="1"/>
</dbReference>
<organism evidence="4 5">
    <name type="scientific">Rubricella aquisinus</name>
    <dbReference type="NCBI Taxonomy" id="2028108"/>
    <lineage>
        <taxon>Bacteria</taxon>
        <taxon>Pseudomonadati</taxon>
        <taxon>Pseudomonadota</taxon>
        <taxon>Alphaproteobacteria</taxon>
        <taxon>Rhodobacterales</taxon>
        <taxon>Paracoccaceae</taxon>
        <taxon>Rubricella</taxon>
    </lineage>
</organism>
<dbReference type="GO" id="GO:0004106">
    <property type="term" value="F:chorismate mutase activity"/>
    <property type="evidence" value="ECO:0007669"/>
    <property type="project" value="UniProtKB-EC"/>
</dbReference>
<sequence length="107" mass="11809">MARTPAQDCASMAELRLGIDEIDRALIALLTERSGYIDRAVDLKKIERLPARTVDRVQQVIDNVRGLAEAQGLDPQLAEDMWRVMIEWAIAREEVHLGSGIPGGDAS</sequence>
<dbReference type="PROSITE" id="PS51168">
    <property type="entry name" value="CHORISMATE_MUT_2"/>
    <property type="match status" value="1"/>
</dbReference>
<dbReference type="InterPro" id="IPR036979">
    <property type="entry name" value="CM_dom_sf"/>
</dbReference>
<reference evidence="4 5" key="1">
    <citation type="submission" date="2020-08" db="EMBL/GenBank/DDBJ databases">
        <title>Genomic Encyclopedia of Type Strains, Phase IV (KMG-IV): sequencing the most valuable type-strain genomes for metagenomic binning, comparative biology and taxonomic classification.</title>
        <authorList>
            <person name="Goeker M."/>
        </authorList>
    </citation>
    <scope>NUCLEOTIDE SEQUENCE [LARGE SCALE GENOMIC DNA]</scope>
    <source>
        <strain evidence="4 5">DSM 103377</strain>
    </source>
</reference>
<dbReference type="AlphaFoldDB" id="A0A840WFY7"/>
<dbReference type="EC" id="5.4.99.5" evidence="1"/>
<dbReference type="GO" id="GO:0016829">
    <property type="term" value="F:lyase activity"/>
    <property type="evidence" value="ECO:0007669"/>
    <property type="project" value="UniProtKB-KW"/>
</dbReference>
<evidence type="ECO:0000256" key="2">
    <source>
        <dbReference type="ARBA" id="ARBA00023235"/>
    </source>
</evidence>
<evidence type="ECO:0000259" key="3">
    <source>
        <dbReference type="PROSITE" id="PS51168"/>
    </source>
</evidence>
<dbReference type="InterPro" id="IPR051331">
    <property type="entry name" value="Chorismate_mutase-related"/>
</dbReference>
<dbReference type="SUPFAM" id="SSF48600">
    <property type="entry name" value="Chorismate mutase II"/>
    <property type="match status" value="1"/>
</dbReference>
<evidence type="ECO:0000313" key="4">
    <source>
        <dbReference type="EMBL" id="MBB5514069.1"/>
    </source>
</evidence>
<dbReference type="GO" id="GO:0046417">
    <property type="term" value="P:chorismate metabolic process"/>
    <property type="evidence" value="ECO:0007669"/>
    <property type="project" value="InterPro"/>
</dbReference>
<evidence type="ECO:0000256" key="1">
    <source>
        <dbReference type="ARBA" id="ARBA00012404"/>
    </source>
</evidence>
<accession>A0A840WFY7</accession>
<dbReference type="RefSeq" id="WP_184007310.1">
    <property type="nucleotide sequence ID" value="NZ_JACIJS010000001.1"/>
</dbReference>
<evidence type="ECO:0000313" key="5">
    <source>
        <dbReference type="Proteomes" id="UP000553766"/>
    </source>
</evidence>
<dbReference type="Pfam" id="PF01817">
    <property type="entry name" value="CM_2"/>
    <property type="match status" value="1"/>
</dbReference>
<feature type="domain" description="Chorismate mutase" evidence="3">
    <location>
        <begin position="6"/>
        <end position="97"/>
    </location>
</feature>
<dbReference type="InterPro" id="IPR036263">
    <property type="entry name" value="Chorismate_II_sf"/>
</dbReference>
<dbReference type="PANTHER" id="PTHR38041:SF1">
    <property type="entry name" value="CHORISMATE MUTASE"/>
    <property type="match status" value="1"/>
</dbReference>
<protein>
    <recommendedName>
        <fullName evidence="1">chorismate mutase</fullName>
        <ecNumber evidence="1">5.4.99.5</ecNumber>
    </recommendedName>
</protein>
<dbReference type="Proteomes" id="UP000553766">
    <property type="component" value="Unassembled WGS sequence"/>
</dbReference>
<dbReference type="GO" id="GO:0009697">
    <property type="term" value="P:salicylic acid biosynthetic process"/>
    <property type="evidence" value="ECO:0007669"/>
    <property type="project" value="TreeGrafter"/>
</dbReference>
<keyword evidence="4" id="KW-0456">Lyase</keyword>
<dbReference type="SMART" id="SM00830">
    <property type="entry name" value="CM_2"/>
    <property type="match status" value="1"/>
</dbReference>
<keyword evidence="5" id="KW-1185">Reference proteome</keyword>
<comment type="caution">
    <text evidence="4">The sequence shown here is derived from an EMBL/GenBank/DDBJ whole genome shotgun (WGS) entry which is preliminary data.</text>
</comment>
<keyword evidence="2" id="KW-0413">Isomerase</keyword>
<dbReference type="PANTHER" id="PTHR38041">
    <property type="entry name" value="CHORISMATE MUTASE"/>
    <property type="match status" value="1"/>
</dbReference>